<dbReference type="RefSeq" id="WP_093524043.1">
    <property type="nucleotide sequence ID" value="NZ_FOSK01000021.1"/>
</dbReference>
<accession>A0A1I4FNH1</accession>
<organism evidence="1 2">
    <name type="scientific">Pseudovibrio ascidiaceicola</name>
    <dbReference type="NCBI Taxonomy" id="285279"/>
    <lineage>
        <taxon>Bacteria</taxon>
        <taxon>Pseudomonadati</taxon>
        <taxon>Pseudomonadota</taxon>
        <taxon>Alphaproteobacteria</taxon>
        <taxon>Hyphomicrobiales</taxon>
        <taxon>Stappiaceae</taxon>
        <taxon>Pseudovibrio</taxon>
    </lineage>
</organism>
<evidence type="ECO:0000313" key="2">
    <source>
        <dbReference type="Proteomes" id="UP000199598"/>
    </source>
</evidence>
<name>A0A1I4FNH1_9HYPH</name>
<dbReference type="EMBL" id="FOSK01000021">
    <property type="protein sequence ID" value="SFL19462.1"/>
    <property type="molecule type" value="Genomic_DNA"/>
</dbReference>
<comment type="caution">
    <text evidence="1">The sequence shown here is derived from an EMBL/GenBank/DDBJ whole genome shotgun (WGS) entry which is preliminary data.</text>
</comment>
<sequence>MWLSSIKKKRIASFAAVTTFNRQGYEKYGKNFLRSFIKYWPQEVKLFVYAEDAKVEFDAPNIVVFSQRKVLNDLVSFKEDYSRNKFANGINPVAPDMEKSFRWDAVRFSNKVFAIHDAIERSIDIYDHLIWLDADIVTHDAIPLTFLEKLSPLKRELAAYLNRKGCPECGWVDFNLRHPQIKNFADSFKKIYSDGLFLRFKESHDSYVFWELVKQFERQKRVRFKHLGSRWASGHVFVNSELGRYMDHLKGTRKDVGHSKSSDLYRKRSEVWWQIAS</sequence>
<gene>
    <name evidence="1" type="ORF">SAMN04488518_1214</name>
</gene>
<keyword evidence="2" id="KW-1185">Reference proteome</keyword>
<proteinExistence type="predicted"/>
<evidence type="ECO:0000313" key="1">
    <source>
        <dbReference type="EMBL" id="SFL19462.1"/>
    </source>
</evidence>
<reference evidence="1 2" key="1">
    <citation type="submission" date="2016-10" db="EMBL/GenBank/DDBJ databases">
        <authorList>
            <person name="Varghese N."/>
            <person name="Submissions S."/>
        </authorList>
    </citation>
    <scope>NUCLEOTIDE SEQUENCE [LARGE SCALE GENOMIC DNA]</scope>
    <source>
        <strain evidence="1 2">DSM 16392</strain>
    </source>
</reference>
<protein>
    <submittedName>
        <fullName evidence="1">Uncharacterized protein</fullName>
    </submittedName>
</protein>
<dbReference type="Proteomes" id="UP000199598">
    <property type="component" value="Unassembled WGS sequence"/>
</dbReference>